<dbReference type="CDD" id="cd06141">
    <property type="entry name" value="WRN_exo"/>
    <property type="match status" value="1"/>
</dbReference>
<reference evidence="4 5" key="1">
    <citation type="journal article" date="2017" name="Nat. Commun.">
        <title>Genome assembly with in vitro proximity ligation data and whole-genome triplication in lettuce.</title>
        <authorList>
            <person name="Reyes-Chin-Wo S."/>
            <person name="Wang Z."/>
            <person name="Yang X."/>
            <person name="Kozik A."/>
            <person name="Arikit S."/>
            <person name="Song C."/>
            <person name="Xia L."/>
            <person name="Froenicke L."/>
            <person name="Lavelle D.O."/>
            <person name="Truco M.J."/>
            <person name="Xia R."/>
            <person name="Zhu S."/>
            <person name="Xu C."/>
            <person name="Xu H."/>
            <person name="Xu X."/>
            <person name="Cox K."/>
            <person name="Korf I."/>
            <person name="Meyers B.C."/>
            <person name="Michelmore R.W."/>
        </authorList>
    </citation>
    <scope>NUCLEOTIDE SEQUENCE [LARGE SCALE GENOMIC DNA]</scope>
    <source>
        <strain evidence="5">cv. Salinas</strain>
        <tissue evidence="4">Seedlings</tissue>
    </source>
</reference>
<protein>
    <recommendedName>
        <fullName evidence="3">3'-5' exonuclease domain-containing protein</fullName>
    </recommendedName>
</protein>
<name>A0A9R1WNV8_LACSA</name>
<keyword evidence="1" id="KW-0540">Nuclease</keyword>
<comment type="caution">
    <text evidence="4">The sequence shown here is derived from an EMBL/GenBank/DDBJ whole genome shotgun (WGS) entry which is preliminary data.</text>
</comment>
<evidence type="ECO:0000313" key="5">
    <source>
        <dbReference type="Proteomes" id="UP000235145"/>
    </source>
</evidence>
<dbReference type="OrthoDB" id="1920326at2759"/>
<dbReference type="AlphaFoldDB" id="A0A9R1WNV8"/>
<dbReference type="GO" id="GO:0006139">
    <property type="term" value="P:nucleobase-containing compound metabolic process"/>
    <property type="evidence" value="ECO:0007669"/>
    <property type="project" value="InterPro"/>
</dbReference>
<organism evidence="4 5">
    <name type="scientific">Lactuca sativa</name>
    <name type="common">Garden lettuce</name>
    <dbReference type="NCBI Taxonomy" id="4236"/>
    <lineage>
        <taxon>Eukaryota</taxon>
        <taxon>Viridiplantae</taxon>
        <taxon>Streptophyta</taxon>
        <taxon>Embryophyta</taxon>
        <taxon>Tracheophyta</taxon>
        <taxon>Spermatophyta</taxon>
        <taxon>Magnoliopsida</taxon>
        <taxon>eudicotyledons</taxon>
        <taxon>Gunneridae</taxon>
        <taxon>Pentapetalae</taxon>
        <taxon>asterids</taxon>
        <taxon>campanulids</taxon>
        <taxon>Asterales</taxon>
        <taxon>Asteraceae</taxon>
        <taxon>Cichorioideae</taxon>
        <taxon>Cichorieae</taxon>
        <taxon>Lactucinae</taxon>
        <taxon>Lactuca</taxon>
    </lineage>
</organism>
<dbReference type="Proteomes" id="UP000235145">
    <property type="component" value="Unassembled WGS sequence"/>
</dbReference>
<gene>
    <name evidence="4" type="ORF">LSAT_V11C900479160</name>
</gene>
<evidence type="ECO:0000313" key="4">
    <source>
        <dbReference type="EMBL" id="KAJ0184564.1"/>
    </source>
</evidence>
<dbReference type="GO" id="GO:0005737">
    <property type="term" value="C:cytoplasm"/>
    <property type="evidence" value="ECO:0000318"/>
    <property type="project" value="GO_Central"/>
</dbReference>
<dbReference type="InterPro" id="IPR012337">
    <property type="entry name" value="RNaseH-like_sf"/>
</dbReference>
<dbReference type="PANTHER" id="PTHR13620:SF105">
    <property type="entry name" value="OS01G0737700 PROTEIN"/>
    <property type="match status" value="1"/>
</dbReference>
<dbReference type="Pfam" id="PF01612">
    <property type="entry name" value="DNA_pol_A_exo1"/>
    <property type="match status" value="1"/>
</dbReference>
<dbReference type="InterPro" id="IPR002562">
    <property type="entry name" value="3'-5'_exonuclease_dom"/>
</dbReference>
<dbReference type="SMART" id="SM00474">
    <property type="entry name" value="35EXOc"/>
    <property type="match status" value="1"/>
</dbReference>
<evidence type="ECO:0000256" key="1">
    <source>
        <dbReference type="ARBA" id="ARBA00022722"/>
    </source>
</evidence>
<dbReference type="PANTHER" id="PTHR13620">
    <property type="entry name" value="3-5 EXONUCLEASE"/>
    <property type="match status" value="1"/>
</dbReference>
<dbReference type="GO" id="GO:0008408">
    <property type="term" value="F:3'-5' exonuclease activity"/>
    <property type="evidence" value="ECO:0000318"/>
    <property type="project" value="GO_Central"/>
</dbReference>
<dbReference type="InterPro" id="IPR036397">
    <property type="entry name" value="RNaseH_sf"/>
</dbReference>
<dbReference type="FunFam" id="3.30.420.10:FF:000054">
    <property type="entry name" value="Werner Syndrome-like exonuclease"/>
    <property type="match status" value="1"/>
</dbReference>
<dbReference type="GO" id="GO:0005634">
    <property type="term" value="C:nucleus"/>
    <property type="evidence" value="ECO:0000318"/>
    <property type="project" value="GO_Central"/>
</dbReference>
<proteinExistence type="predicted"/>
<evidence type="ECO:0000256" key="2">
    <source>
        <dbReference type="ARBA" id="ARBA00022801"/>
    </source>
</evidence>
<keyword evidence="5" id="KW-1185">Reference proteome</keyword>
<dbReference type="SUPFAM" id="SSF53098">
    <property type="entry name" value="Ribonuclease H-like"/>
    <property type="match status" value="1"/>
</dbReference>
<evidence type="ECO:0000259" key="3">
    <source>
        <dbReference type="SMART" id="SM00474"/>
    </source>
</evidence>
<sequence length="223" mass="25544">MARPMSIVDHGPNDGTHRLYDVKFFTETILTIVTSTPSYVDTWISDIERLHSHSLSSLIVGLDLEWRPNYCRDCKNPVATLQLCVGRRCLIFQILHSPILPWSLCNFLRNPSYTFTGVGIDEDVKKLTEDYFLVVATAVDLRLIAAKKYGVKELKNAGLKQLTRKVLRKEMSKRKAITMSNWDNRRLNPAQVQYACIDAFLSYEIGRILILGNRTNSNYQSMI</sequence>
<accession>A0A9R1WNV8</accession>
<keyword evidence="2" id="KW-0378">Hydrolase</keyword>
<dbReference type="Gene3D" id="3.30.420.10">
    <property type="entry name" value="Ribonuclease H-like superfamily/Ribonuclease H"/>
    <property type="match status" value="1"/>
</dbReference>
<feature type="domain" description="3'-5' exonuclease" evidence="3">
    <location>
        <begin position="31"/>
        <end position="214"/>
    </location>
</feature>
<dbReference type="InterPro" id="IPR051132">
    <property type="entry name" value="3-5_Exonuclease_domain"/>
</dbReference>
<dbReference type="EMBL" id="NBSK02000009">
    <property type="protein sequence ID" value="KAJ0184564.1"/>
    <property type="molecule type" value="Genomic_DNA"/>
</dbReference>
<dbReference type="GO" id="GO:0003676">
    <property type="term" value="F:nucleic acid binding"/>
    <property type="evidence" value="ECO:0007669"/>
    <property type="project" value="InterPro"/>
</dbReference>